<comment type="caution">
    <text evidence="2">The sequence shown here is derived from an EMBL/GenBank/DDBJ whole genome shotgun (WGS) entry which is preliminary data.</text>
</comment>
<evidence type="ECO:0000313" key="2">
    <source>
        <dbReference type="EMBL" id="KAH9427079.1"/>
    </source>
</evidence>
<feature type="region of interest" description="Disordered" evidence="1">
    <location>
        <begin position="545"/>
        <end position="564"/>
    </location>
</feature>
<reference evidence="2 3" key="2">
    <citation type="journal article" date="2022" name="Mol. Biol. Evol.">
        <title>Comparative Genomics Reveals Insights into the Divergent Evolution of Astigmatic Mites and Household Pest Adaptations.</title>
        <authorList>
            <person name="Xiong Q."/>
            <person name="Wan A.T."/>
            <person name="Liu X."/>
            <person name="Fung C.S."/>
            <person name="Xiao X."/>
            <person name="Malainual N."/>
            <person name="Hou J."/>
            <person name="Wang L."/>
            <person name="Wang M."/>
            <person name="Yang K.Y."/>
            <person name="Cui Y."/>
            <person name="Leung E.L."/>
            <person name="Nong W."/>
            <person name="Shin S.K."/>
            <person name="Au S.W."/>
            <person name="Jeong K.Y."/>
            <person name="Chew F.T."/>
            <person name="Hui J.H."/>
            <person name="Leung T.F."/>
            <person name="Tungtrongchitr A."/>
            <person name="Zhong N."/>
            <person name="Liu Z."/>
            <person name="Tsui S.K."/>
        </authorList>
    </citation>
    <scope>NUCLEOTIDE SEQUENCE [LARGE SCALE GENOMIC DNA]</scope>
    <source>
        <strain evidence="2">Derp</strain>
    </source>
</reference>
<sequence length="828" mass="95982">MLEKISNVQPCVHESEAELPHFVNCNHPDVLGYDKDGISNHVEELVEKHEQKEKLLTKYEIGTRRENPEELAKFKELINPPSKPINYFKNYVDIDYPDVYSIRSRLKKLLKDKYESYEKILRSWFSFEIDHEQYHRSINLLLVDIPLKKIHNDYMNAIYQQANNCDINIIDEFSHFFDDLIDGSDLENIYSSDRNSFSDIIISNCVGIDAVHEQTKSSSESIETNEQKLPTTSINDEDDDLLIVKKRKRKRCLKIFDDDDNINNENENDNNTIYQDDHLSDGDLVTTTKKKKKRKAMVIESSDEDDDDKNTIFYDAESSNSNDLQQTIDAKSSGPLKTTITIMNRDNNNQSQRQNSCNNNQQKNFSLLSRILNSETTIPHLQHHSSSSSSIYRNINSNTNEPVTYCFNESSQNQSSTTTSSSSSSFPSSFIMANSKIAELLNYKMPDYQQNDENNSNYSSPLLPTSPNISTTLDSLPNSDDASQKSDNYYEWNDNQSTWKSNHSKVESLNQFQNVNKTTIHSFEVFDPIMDATLDDQQQQHLIKNYDSNDDDDDNNVHSVNDDDNVNTFDQLVKGMSSEEKMDKLKTCYHEVALPDNVRLGLRISQFASLQGFNVIDRKVTQLCNVALKNFIRNILTKLISSRNSFSLRNNRIIYNVGREPINPYLRNSYKIAQKEPLTDLNILSSYNKQDFIDYHESFDRRIEENDVSCFNYMNRSMEMVLDSKLKLKRFGLNRNELSFNHKDQIKLLSSNDDEKLPIRCISRSLYQPDLINHYRDNNNNNNNSCNLHHLYDLLNSNRSLIPVTPVWSRTLYRTVAAFNNLIDSTNR</sequence>
<proteinExistence type="predicted"/>
<keyword evidence="3" id="KW-1185">Reference proteome</keyword>
<feature type="region of interest" description="Disordered" evidence="1">
    <location>
        <begin position="403"/>
        <end position="427"/>
    </location>
</feature>
<gene>
    <name evidence="2" type="primary">TADA1_1</name>
    <name evidence="2" type="ORF">DERP_014338</name>
</gene>
<dbReference type="EMBL" id="NJHN03000001">
    <property type="protein sequence ID" value="KAH9427079.1"/>
    <property type="molecule type" value="Genomic_DNA"/>
</dbReference>
<evidence type="ECO:0000313" key="3">
    <source>
        <dbReference type="Proteomes" id="UP000887458"/>
    </source>
</evidence>
<accession>A0ABQ8JWZ1</accession>
<reference evidence="2 3" key="1">
    <citation type="journal article" date="2018" name="J. Allergy Clin. Immunol.">
        <title>High-quality assembly of Dermatophagoides pteronyssinus genome and transcriptome reveals a wide range of novel allergens.</title>
        <authorList>
            <person name="Liu X.Y."/>
            <person name="Yang K.Y."/>
            <person name="Wang M.Q."/>
            <person name="Kwok J.S."/>
            <person name="Zeng X."/>
            <person name="Yang Z."/>
            <person name="Xiao X.J."/>
            <person name="Lau C.P."/>
            <person name="Li Y."/>
            <person name="Huang Z.M."/>
            <person name="Ba J.G."/>
            <person name="Yim A.K."/>
            <person name="Ouyang C.Y."/>
            <person name="Ngai S.M."/>
            <person name="Chan T.F."/>
            <person name="Leung E.L."/>
            <person name="Liu L."/>
            <person name="Liu Z.G."/>
            <person name="Tsui S.K."/>
        </authorList>
    </citation>
    <scope>NUCLEOTIDE SEQUENCE [LARGE SCALE GENOMIC DNA]</scope>
    <source>
        <strain evidence="2">Derp</strain>
    </source>
</reference>
<evidence type="ECO:0000256" key="1">
    <source>
        <dbReference type="SAM" id="MobiDB-lite"/>
    </source>
</evidence>
<dbReference type="Proteomes" id="UP000887458">
    <property type="component" value="Unassembled WGS sequence"/>
</dbReference>
<name>A0ABQ8JWZ1_DERPT</name>
<feature type="region of interest" description="Disordered" evidence="1">
    <location>
        <begin position="448"/>
        <end position="489"/>
    </location>
</feature>
<protein>
    <submittedName>
        <fullName evidence="2">Transcriptional adapter 1</fullName>
    </submittedName>
</protein>
<organism evidence="2 3">
    <name type="scientific">Dermatophagoides pteronyssinus</name>
    <name type="common">European house dust mite</name>
    <dbReference type="NCBI Taxonomy" id="6956"/>
    <lineage>
        <taxon>Eukaryota</taxon>
        <taxon>Metazoa</taxon>
        <taxon>Ecdysozoa</taxon>
        <taxon>Arthropoda</taxon>
        <taxon>Chelicerata</taxon>
        <taxon>Arachnida</taxon>
        <taxon>Acari</taxon>
        <taxon>Acariformes</taxon>
        <taxon>Sarcoptiformes</taxon>
        <taxon>Astigmata</taxon>
        <taxon>Psoroptidia</taxon>
        <taxon>Analgoidea</taxon>
        <taxon>Pyroglyphidae</taxon>
        <taxon>Dermatophagoidinae</taxon>
        <taxon>Dermatophagoides</taxon>
    </lineage>
</organism>
<feature type="compositionally biased region" description="Low complexity" evidence="1">
    <location>
        <begin position="410"/>
        <end position="427"/>
    </location>
</feature>